<feature type="compositionally biased region" description="Low complexity" evidence="6">
    <location>
        <begin position="1"/>
        <end position="17"/>
    </location>
</feature>
<dbReference type="STRING" id="74031.SAMN04488077_1289"/>
<evidence type="ECO:0000313" key="9">
    <source>
        <dbReference type="Proteomes" id="UP000037046"/>
    </source>
</evidence>
<gene>
    <name evidence="8" type="primary">flgD</name>
    <name evidence="8" type="ORF">ROTO_22230</name>
</gene>
<accession>A0A0L6CTT4</accession>
<proteinExistence type="inferred from homology"/>
<comment type="similarity">
    <text evidence="1 5">Belongs to the FlgD family.</text>
</comment>
<dbReference type="OrthoDB" id="9785233at2"/>
<dbReference type="InterPro" id="IPR005648">
    <property type="entry name" value="FlgD"/>
</dbReference>
<sequence>MDVLSSTQSTAQTAAAAPRGGGALSSDFETFLKMLTTQMRNQDPLNPVESSDFAVQLATFSTVEQQVLTNDLLTGLGAQMGALGLGQLSGWIGLEAEAKTPIVFDGTPVPLTATVDPLADAAQLVVTNAAGIVVQRQEIAPQNGRITWAGRDPAGLPLQSGTYEISVQSLAEGEVIARHDAHVHSRIVEARQEGGETRLVLANGQSVAASGVLGLRPPETGA</sequence>
<evidence type="ECO:0000256" key="6">
    <source>
        <dbReference type="SAM" id="MobiDB-lite"/>
    </source>
</evidence>
<name>A0A0L6CTT4_9RHOB</name>
<keyword evidence="3 5" id="KW-1005">Bacterial flagellum biogenesis</keyword>
<dbReference type="InterPro" id="IPR025965">
    <property type="entry name" value="FlgD/Vpr_Ig-like"/>
</dbReference>
<evidence type="ECO:0000259" key="7">
    <source>
        <dbReference type="Pfam" id="PF13860"/>
    </source>
</evidence>
<keyword evidence="9" id="KW-1185">Reference proteome</keyword>
<dbReference type="Pfam" id="PF13860">
    <property type="entry name" value="FlgD_ig"/>
    <property type="match status" value="1"/>
</dbReference>
<feature type="region of interest" description="Disordered" evidence="6">
    <location>
        <begin position="1"/>
        <end position="22"/>
    </location>
</feature>
<dbReference type="PATRIC" id="fig|74031.6.peg.2270"/>
<dbReference type="Pfam" id="PF03963">
    <property type="entry name" value="FlgD"/>
    <property type="match status" value="1"/>
</dbReference>
<evidence type="ECO:0000256" key="5">
    <source>
        <dbReference type="RuleBase" id="RU362076"/>
    </source>
</evidence>
<dbReference type="NCBIfam" id="NF009453">
    <property type="entry name" value="PRK12813.1"/>
    <property type="match status" value="1"/>
</dbReference>
<dbReference type="EMBL" id="LGVV01000029">
    <property type="protein sequence ID" value="KNX41187.1"/>
    <property type="molecule type" value="Genomic_DNA"/>
</dbReference>
<organism evidence="8 9">
    <name type="scientific">Roseovarius tolerans</name>
    <dbReference type="NCBI Taxonomy" id="74031"/>
    <lineage>
        <taxon>Bacteria</taxon>
        <taxon>Pseudomonadati</taxon>
        <taxon>Pseudomonadota</taxon>
        <taxon>Alphaproteobacteria</taxon>
        <taxon>Rhodobacterales</taxon>
        <taxon>Roseobacteraceae</taxon>
        <taxon>Roseovarius</taxon>
    </lineage>
</organism>
<dbReference type="GO" id="GO:0044781">
    <property type="term" value="P:bacterial-type flagellum organization"/>
    <property type="evidence" value="ECO:0007669"/>
    <property type="project" value="UniProtKB-UniRule"/>
</dbReference>
<evidence type="ECO:0000256" key="1">
    <source>
        <dbReference type="ARBA" id="ARBA00010577"/>
    </source>
</evidence>
<comment type="caution">
    <text evidence="8">The sequence shown here is derived from an EMBL/GenBank/DDBJ whole genome shotgun (WGS) entry which is preliminary data.</text>
</comment>
<dbReference type="Proteomes" id="UP000037046">
    <property type="component" value="Unassembled WGS sequence"/>
</dbReference>
<comment type="function">
    <text evidence="4 5">Required for flagellar hook formation. May act as a scaffolding protein.</text>
</comment>
<evidence type="ECO:0000256" key="4">
    <source>
        <dbReference type="ARBA" id="ARBA00024746"/>
    </source>
</evidence>
<feature type="domain" description="FlgD/Vpr Ig-like" evidence="7">
    <location>
        <begin position="104"/>
        <end position="170"/>
    </location>
</feature>
<reference evidence="9" key="1">
    <citation type="submission" date="2015-07" db="EMBL/GenBank/DDBJ databases">
        <title>Draft Genome Sequence of Roseovarius tolerans EL-164, a producer of N-Acylated Alanine Methyl Esters (NAMEs).</title>
        <authorList>
            <person name="Voget S."/>
            <person name="Bruns H."/>
            <person name="Wagner-Doebler I."/>
            <person name="Schulz S."/>
            <person name="Daniel R."/>
        </authorList>
    </citation>
    <scope>NUCLEOTIDE SEQUENCE [LARGE SCALE GENOMIC DNA]</scope>
    <source>
        <strain evidence="9">EL-164</strain>
    </source>
</reference>
<dbReference type="RefSeq" id="WP_050663109.1">
    <property type="nucleotide sequence ID" value="NZ_CP118494.1"/>
</dbReference>
<protein>
    <recommendedName>
        <fullName evidence="2 5">Basal-body rod modification protein FlgD</fullName>
    </recommendedName>
</protein>
<evidence type="ECO:0000256" key="2">
    <source>
        <dbReference type="ARBA" id="ARBA00016013"/>
    </source>
</evidence>
<dbReference type="AlphaFoldDB" id="A0A0L6CTT4"/>
<evidence type="ECO:0000313" key="8">
    <source>
        <dbReference type="EMBL" id="KNX41187.1"/>
    </source>
</evidence>
<evidence type="ECO:0000256" key="3">
    <source>
        <dbReference type="ARBA" id="ARBA00022795"/>
    </source>
</evidence>